<dbReference type="InterPro" id="IPR010730">
    <property type="entry name" value="HET"/>
</dbReference>
<protein>
    <recommendedName>
        <fullName evidence="1">Heterokaryon incompatibility domain-containing protein</fullName>
    </recommendedName>
</protein>
<dbReference type="PANTHER" id="PTHR24148:SF82">
    <property type="entry name" value="HETEROKARYON INCOMPATIBILITY DOMAIN-CONTAINING PROTEIN"/>
    <property type="match status" value="1"/>
</dbReference>
<evidence type="ECO:0000259" key="1">
    <source>
        <dbReference type="Pfam" id="PF06985"/>
    </source>
</evidence>
<evidence type="ECO:0000313" key="2">
    <source>
        <dbReference type="EMBL" id="KAF3004766.1"/>
    </source>
</evidence>
<evidence type="ECO:0000313" key="3">
    <source>
        <dbReference type="Proteomes" id="UP000801428"/>
    </source>
</evidence>
<sequence>MAENLNIELQNADVPENPSTIYRPLKANHIRVLLILPATEPDFSDTISCQLSEESLDSDPLPKYRALSYVWGNTSNPKTVLLNGQPFPVRNNLWTFLAQARKHGYTDPAWIDAVCINQDDTDERNKQVALMGRVYCSATDVRVWLEDEDGEIERTVEEMDNLGWPENVAHFRFIEEGQEMIWNWNSSWLPALRFRLGNMSIERKR</sequence>
<name>A0A9P4THN3_CURKU</name>
<keyword evidence="3" id="KW-1185">Reference proteome</keyword>
<feature type="domain" description="Heterokaryon incompatibility" evidence="1">
    <location>
        <begin position="64"/>
        <end position="160"/>
    </location>
</feature>
<dbReference type="InterPro" id="IPR052895">
    <property type="entry name" value="HetReg/Transcr_Mod"/>
</dbReference>
<dbReference type="EMBL" id="SWKU01000007">
    <property type="protein sequence ID" value="KAF3004766.1"/>
    <property type="molecule type" value="Genomic_DNA"/>
</dbReference>
<organism evidence="2 3">
    <name type="scientific">Curvularia kusanoi</name>
    <name type="common">Cochliobolus kusanoi</name>
    <dbReference type="NCBI Taxonomy" id="90978"/>
    <lineage>
        <taxon>Eukaryota</taxon>
        <taxon>Fungi</taxon>
        <taxon>Dikarya</taxon>
        <taxon>Ascomycota</taxon>
        <taxon>Pezizomycotina</taxon>
        <taxon>Dothideomycetes</taxon>
        <taxon>Pleosporomycetidae</taxon>
        <taxon>Pleosporales</taxon>
        <taxon>Pleosporineae</taxon>
        <taxon>Pleosporaceae</taxon>
        <taxon>Curvularia</taxon>
    </lineage>
</organism>
<comment type="caution">
    <text evidence="2">The sequence shown here is derived from an EMBL/GenBank/DDBJ whole genome shotgun (WGS) entry which is preliminary data.</text>
</comment>
<dbReference type="OrthoDB" id="2157530at2759"/>
<dbReference type="AlphaFoldDB" id="A0A9P4THN3"/>
<dbReference type="PANTHER" id="PTHR24148">
    <property type="entry name" value="ANKYRIN REPEAT DOMAIN-CONTAINING PROTEIN 39 HOMOLOG-RELATED"/>
    <property type="match status" value="1"/>
</dbReference>
<reference evidence="2" key="1">
    <citation type="submission" date="2019-04" db="EMBL/GenBank/DDBJ databases">
        <title>Sequencing of skin fungus with MAO and IRED activity.</title>
        <authorList>
            <person name="Marsaioli A.J."/>
            <person name="Bonatto J.M.C."/>
            <person name="Reis Junior O."/>
        </authorList>
    </citation>
    <scope>NUCLEOTIDE SEQUENCE</scope>
    <source>
        <strain evidence="2">30M1</strain>
    </source>
</reference>
<gene>
    <name evidence="2" type="ORF">E8E13_001319</name>
</gene>
<accession>A0A9P4THN3</accession>
<dbReference type="Pfam" id="PF06985">
    <property type="entry name" value="HET"/>
    <property type="match status" value="1"/>
</dbReference>
<proteinExistence type="predicted"/>
<dbReference type="Proteomes" id="UP000801428">
    <property type="component" value="Unassembled WGS sequence"/>
</dbReference>